<dbReference type="AlphaFoldDB" id="A0AAD8H3X6"/>
<dbReference type="InterPro" id="IPR019942">
    <property type="entry name" value="DapL/ALD1"/>
</dbReference>
<dbReference type="EMBL" id="JAUIZM010000010">
    <property type="protein sequence ID" value="KAK1359278.1"/>
    <property type="molecule type" value="Genomic_DNA"/>
</dbReference>
<evidence type="ECO:0000259" key="6">
    <source>
        <dbReference type="Pfam" id="PF00155"/>
    </source>
</evidence>
<comment type="cofactor">
    <cofactor evidence="1">
        <name>pyridoxal 5'-phosphate</name>
        <dbReference type="ChEBI" id="CHEBI:597326"/>
    </cofactor>
</comment>
<feature type="domain" description="Aminotransferase class I/classII large" evidence="6">
    <location>
        <begin position="140"/>
        <end position="243"/>
    </location>
</feature>
<evidence type="ECO:0000256" key="4">
    <source>
        <dbReference type="ARBA" id="ARBA00022898"/>
    </source>
</evidence>
<dbReference type="GO" id="GO:0030170">
    <property type="term" value="F:pyridoxal phosphate binding"/>
    <property type="evidence" value="ECO:0007669"/>
    <property type="project" value="InterPro"/>
</dbReference>
<organism evidence="7 8">
    <name type="scientific">Heracleum sosnowskyi</name>
    <dbReference type="NCBI Taxonomy" id="360622"/>
    <lineage>
        <taxon>Eukaryota</taxon>
        <taxon>Viridiplantae</taxon>
        <taxon>Streptophyta</taxon>
        <taxon>Embryophyta</taxon>
        <taxon>Tracheophyta</taxon>
        <taxon>Spermatophyta</taxon>
        <taxon>Magnoliopsida</taxon>
        <taxon>eudicotyledons</taxon>
        <taxon>Gunneridae</taxon>
        <taxon>Pentapetalae</taxon>
        <taxon>asterids</taxon>
        <taxon>campanulids</taxon>
        <taxon>Apiales</taxon>
        <taxon>Apiaceae</taxon>
        <taxon>Apioideae</taxon>
        <taxon>apioid superclade</taxon>
        <taxon>Tordylieae</taxon>
        <taxon>Tordyliinae</taxon>
        <taxon>Heracleum</taxon>
    </lineage>
</organism>
<comment type="caution">
    <text evidence="7">The sequence shown here is derived from an EMBL/GenBank/DDBJ whole genome shotgun (WGS) entry which is preliminary data.</text>
</comment>
<protein>
    <submittedName>
        <fullName evidence="7">LL-diaminopimelate aminotransferase, chloroplastic</fullName>
    </submittedName>
</protein>
<dbReference type="InterPro" id="IPR015424">
    <property type="entry name" value="PyrdxlP-dep_Trfase"/>
</dbReference>
<dbReference type="Gene3D" id="3.40.640.10">
    <property type="entry name" value="Type I PLP-dependent aspartate aminotransferase-like (Major domain)"/>
    <property type="match status" value="1"/>
</dbReference>
<dbReference type="Pfam" id="PF00155">
    <property type="entry name" value="Aminotran_1_2"/>
    <property type="match status" value="1"/>
</dbReference>
<keyword evidence="8" id="KW-1185">Reference proteome</keyword>
<accession>A0AAD8H3X6</accession>
<evidence type="ECO:0000313" key="8">
    <source>
        <dbReference type="Proteomes" id="UP001237642"/>
    </source>
</evidence>
<dbReference type="PANTHER" id="PTHR43144">
    <property type="entry name" value="AMINOTRANSFERASE"/>
    <property type="match status" value="1"/>
</dbReference>
<evidence type="ECO:0000313" key="7">
    <source>
        <dbReference type="EMBL" id="KAK1359278.1"/>
    </source>
</evidence>
<dbReference type="InterPro" id="IPR004839">
    <property type="entry name" value="Aminotransferase_I/II_large"/>
</dbReference>
<dbReference type="InterPro" id="IPR004838">
    <property type="entry name" value="NHTrfase_class1_PyrdxlP-BS"/>
</dbReference>
<dbReference type="CDD" id="cd00609">
    <property type="entry name" value="AAT_like"/>
    <property type="match status" value="1"/>
</dbReference>
<evidence type="ECO:0000256" key="2">
    <source>
        <dbReference type="ARBA" id="ARBA00022576"/>
    </source>
</evidence>
<dbReference type="Gene3D" id="3.90.1150.10">
    <property type="entry name" value="Aspartate Aminotransferase, domain 1"/>
    <property type="match status" value="1"/>
</dbReference>
<proteinExistence type="inferred from homology"/>
<dbReference type="SUPFAM" id="SSF53383">
    <property type="entry name" value="PLP-dependent transferases"/>
    <property type="match status" value="1"/>
</dbReference>
<name>A0AAD8H3X6_9APIA</name>
<evidence type="ECO:0000256" key="3">
    <source>
        <dbReference type="ARBA" id="ARBA00022679"/>
    </source>
</evidence>
<reference evidence="7" key="1">
    <citation type="submission" date="2023-02" db="EMBL/GenBank/DDBJ databases">
        <title>Genome of toxic invasive species Heracleum sosnowskyi carries increased number of genes despite the absence of recent whole-genome duplications.</title>
        <authorList>
            <person name="Schelkunov M."/>
            <person name="Shtratnikova V."/>
            <person name="Makarenko M."/>
            <person name="Klepikova A."/>
            <person name="Omelchenko D."/>
            <person name="Novikova G."/>
            <person name="Obukhova E."/>
            <person name="Bogdanov V."/>
            <person name="Penin A."/>
            <person name="Logacheva M."/>
        </authorList>
    </citation>
    <scope>NUCLEOTIDE SEQUENCE</scope>
    <source>
        <strain evidence="7">Hsosn_3</strain>
        <tissue evidence="7">Leaf</tissue>
    </source>
</reference>
<dbReference type="InterPro" id="IPR015421">
    <property type="entry name" value="PyrdxlP-dep_Trfase_major"/>
</dbReference>
<reference evidence="7" key="2">
    <citation type="submission" date="2023-05" db="EMBL/GenBank/DDBJ databases">
        <authorList>
            <person name="Schelkunov M.I."/>
        </authorList>
    </citation>
    <scope>NUCLEOTIDE SEQUENCE</scope>
    <source>
        <strain evidence="7">Hsosn_3</strain>
        <tissue evidence="7">Leaf</tissue>
    </source>
</reference>
<sequence>MFGQFAELQGITDHHRTKVARNVNLERLHKNYLFPEISARELEHIEKYPDAKIISLGIGDTTQPIPDIVANTMSKFARDLSTLKGSRGYGAEQGNKLLLGSKVSIAVQDPNFQAYMDSTVIIGQSGEFQENTSKYKNVEYMTCKPENNFFPDLSTASRTDIIFFCNPNNPTGHAASSKQLKRLVEFAKTNGSIIVYASAYAAFITDGSPRSIYEIPGAKEVAIEISSFSKIAGFTGIRLGWTILKWLSSYP</sequence>
<dbReference type="FunFam" id="3.40.640.10:FF:000099">
    <property type="entry name" value="LL-diaminopimelate aminotransferase, chloroplastic"/>
    <property type="match status" value="1"/>
</dbReference>
<dbReference type="GO" id="GO:0009862">
    <property type="term" value="P:systemic acquired resistance, salicylic acid mediated signaling pathway"/>
    <property type="evidence" value="ECO:0007669"/>
    <property type="project" value="UniProtKB-ARBA"/>
</dbReference>
<evidence type="ECO:0000256" key="5">
    <source>
        <dbReference type="ARBA" id="ARBA00061511"/>
    </source>
</evidence>
<dbReference type="GO" id="GO:0008483">
    <property type="term" value="F:transaminase activity"/>
    <property type="evidence" value="ECO:0007669"/>
    <property type="project" value="UniProtKB-KW"/>
</dbReference>
<evidence type="ECO:0000256" key="1">
    <source>
        <dbReference type="ARBA" id="ARBA00001933"/>
    </source>
</evidence>
<keyword evidence="4" id="KW-0663">Pyridoxal phosphate</keyword>
<comment type="similarity">
    <text evidence="5">Belongs to the class-I pyridoxal-phosphate-dependent aminotransferase family. LL-diaminopimelate aminotransferase subfamily.</text>
</comment>
<dbReference type="Proteomes" id="UP001237642">
    <property type="component" value="Unassembled WGS sequence"/>
</dbReference>
<keyword evidence="2 7" id="KW-0032">Aminotransferase</keyword>
<dbReference type="InterPro" id="IPR015422">
    <property type="entry name" value="PyrdxlP-dep_Trfase_small"/>
</dbReference>
<keyword evidence="3" id="KW-0808">Transferase</keyword>
<dbReference type="PROSITE" id="PS00105">
    <property type="entry name" value="AA_TRANSFER_CLASS_1"/>
    <property type="match status" value="1"/>
</dbReference>
<gene>
    <name evidence="7" type="ORF">POM88_043752</name>
</gene>